<evidence type="ECO:0000259" key="1">
    <source>
        <dbReference type="Pfam" id="PF00144"/>
    </source>
</evidence>
<evidence type="ECO:0000313" key="3">
    <source>
        <dbReference type="EMBL" id="MBL1096271.1"/>
    </source>
</evidence>
<dbReference type="SUPFAM" id="SSF56601">
    <property type="entry name" value="beta-lactamase/transpeptidase-like"/>
    <property type="match status" value="1"/>
</dbReference>
<feature type="domain" description="Beta-lactamase-related" evidence="1">
    <location>
        <begin position="28"/>
        <end position="342"/>
    </location>
</feature>
<dbReference type="Proteomes" id="UP000634229">
    <property type="component" value="Unassembled WGS sequence"/>
</dbReference>
<dbReference type="Pfam" id="PF24491">
    <property type="entry name" value="DUF7586"/>
    <property type="match status" value="1"/>
</dbReference>
<keyword evidence="4" id="KW-1185">Reference proteome</keyword>
<dbReference type="PANTHER" id="PTHR46825:SF7">
    <property type="entry name" value="D-ALANYL-D-ALANINE CARBOXYPEPTIDASE"/>
    <property type="match status" value="1"/>
</dbReference>
<dbReference type="Pfam" id="PF00144">
    <property type="entry name" value="Beta-lactamase"/>
    <property type="match status" value="1"/>
</dbReference>
<feature type="domain" description="DUF7586" evidence="2">
    <location>
        <begin position="359"/>
        <end position="442"/>
    </location>
</feature>
<comment type="caution">
    <text evidence="3">The sequence shown here is derived from an EMBL/GenBank/DDBJ whole genome shotgun (WGS) entry which is preliminary data.</text>
</comment>
<proteinExistence type="predicted"/>
<sequence>MTAPDDAAAWADLLPATRRALLRRVAVGQSEGRAPSLVGAVMREGRLVWSGARSGVDGLAPDADTQYRIGSLTKVFVAVLVMRLRDEGLLDLADPLAKHLEVPEAEGATVAQLLAHTSGLAAEARGPWWERTPGTLRPETADLFGDRPLVHPAGRRHHYSNPGFALLGALVEKLRGAPWGEVLRDEVLEPLGMARTSLEPRSPYAAGWAVHPWADVLLPEPAKDTGRMAPAGQLWSTAADLARFAAFLLDGDDRVLGAGTLAEMRTPAAAPDSQDWDGGYGLGMQLARRGGRFLYGHMGSMPGFLATLWVSAEDRLAGIALANATAGPAVNAVADDLVRIVARHEPRIPAPWRPLPEADPALLALTGPWYWGATPYVLRLRAGRALELSPVGGKGRGSRFRAEPDGTWTGLDGYHAGETLRVVAGEDGAPAHLDLGTFVFTREPYAPDGAVPGGVDPGGWRAL</sequence>
<dbReference type="EMBL" id="JAERRF010000003">
    <property type="protein sequence ID" value="MBL1096271.1"/>
    <property type="molecule type" value="Genomic_DNA"/>
</dbReference>
<evidence type="ECO:0000313" key="4">
    <source>
        <dbReference type="Proteomes" id="UP000634229"/>
    </source>
</evidence>
<dbReference type="Gene3D" id="3.40.710.10">
    <property type="entry name" value="DD-peptidase/beta-lactamase superfamily"/>
    <property type="match status" value="1"/>
</dbReference>
<evidence type="ECO:0000259" key="2">
    <source>
        <dbReference type="Pfam" id="PF24491"/>
    </source>
</evidence>
<dbReference type="InterPro" id="IPR001466">
    <property type="entry name" value="Beta-lactam-related"/>
</dbReference>
<organism evidence="3 4">
    <name type="scientific">Streptomyces coffeae</name>
    <dbReference type="NCBI Taxonomy" id="621382"/>
    <lineage>
        <taxon>Bacteria</taxon>
        <taxon>Bacillati</taxon>
        <taxon>Actinomycetota</taxon>
        <taxon>Actinomycetes</taxon>
        <taxon>Kitasatosporales</taxon>
        <taxon>Streptomycetaceae</taxon>
        <taxon>Streptomyces</taxon>
    </lineage>
</organism>
<name>A0ABS1N861_9ACTN</name>
<protein>
    <submittedName>
        <fullName evidence="3">Beta-lactamase family protein</fullName>
    </submittedName>
</protein>
<dbReference type="InterPro" id="IPR012338">
    <property type="entry name" value="Beta-lactam/transpept-like"/>
</dbReference>
<dbReference type="RefSeq" id="WP_201872269.1">
    <property type="nucleotide sequence ID" value="NZ_JAERRF010000003.1"/>
</dbReference>
<dbReference type="PANTHER" id="PTHR46825">
    <property type="entry name" value="D-ALANYL-D-ALANINE-CARBOXYPEPTIDASE/ENDOPEPTIDASE AMPH"/>
    <property type="match status" value="1"/>
</dbReference>
<accession>A0ABS1N861</accession>
<reference evidence="3 4" key="1">
    <citation type="submission" date="2021-01" db="EMBL/GenBank/DDBJ databases">
        <title>WGS of actinomycetes isolated from Thailand.</title>
        <authorList>
            <person name="Thawai C."/>
        </authorList>
    </citation>
    <scope>NUCLEOTIDE SEQUENCE [LARGE SCALE GENOMIC DNA]</scope>
    <source>
        <strain evidence="3 4">CA1R205</strain>
    </source>
</reference>
<dbReference type="InterPro" id="IPR056008">
    <property type="entry name" value="DUF7586"/>
</dbReference>
<dbReference type="InterPro" id="IPR050491">
    <property type="entry name" value="AmpC-like"/>
</dbReference>
<gene>
    <name evidence="3" type="ORF">JK363_06250</name>
</gene>